<evidence type="ECO:0000256" key="1">
    <source>
        <dbReference type="ARBA" id="ARBA00023235"/>
    </source>
</evidence>
<feature type="domain" description="UDP-N-acetylglucosamine 2-epimerase" evidence="5">
    <location>
        <begin position="25"/>
        <end position="363"/>
    </location>
</feature>
<dbReference type="InterPro" id="IPR003331">
    <property type="entry name" value="UDP_GlcNAc_Epimerase_2_dom"/>
</dbReference>
<evidence type="ECO:0000259" key="5">
    <source>
        <dbReference type="Pfam" id="PF02350"/>
    </source>
</evidence>
<dbReference type="SUPFAM" id="SSF53756">
    <property type="entry name" value="UDP-Glycosyltransferase/glycogen phosphorylase"/>
    <property type="match status" value="1"/>
</dbReference>
<dbReference type="CDD" id="cd03786">
    <property type="entry name" value="GTB_UDP-GlcNAc_2-Epimerase"/>
    <property type="match status" value="1"/>
</dbReference>
<dbReference type="EC" id="5.1.3.14" evidence="3"/>
<name>A0ABX0XYB7_9ACTN</name>
<dbReference type="NCBIfam" id="TIGR00236">
    <property type="entry name" value="wecB"/>
    <property type="match status" value="1"/>
</dbReference>
<organism evidence="6 7">
    <name type="scientific">Planosporangium thailandense</name>
    <dbReference type="NCBI Taxonomy" id="765197"/>
    <lineage>
        <taxon>Bacteria</taxon>
        <taxon>Bacillati</taxon>
        <taxon>Actinomycetota</taxon>
        <taxon>Actinomycetes</taxon>
        <taxon>Micromonosporales</taxon>
        <taxon>Micromonosporaceae</taxon>
        <taxon>Planosporangium</taxon>
    </lineage>
</organism>
<reference evidence="6 7" key="1">
    <citation type="submission" date="2020-03" db="EMBL/GenBank/DDBJ databases">
        <title>WGS of the type strain of Planosporangium spp.</title>
        <authorList>
            <person name="Thawai C."/>
        </authorList>
    </citation>
    <scope>NUCLEOTIDE SEQUENCE [LARGE SCALE GENOMIC DNA]</scope>
    <source>
        <strain evidence="6 7">TBRC 5610</strain>
    </source>
</reference>
<dbReference type="Proteomes" id="UP000722989">
    <property type="component" value="Unassembled WGS sequence"/>
</dbReference>
<evidence type="ECO:0000313" key="7">
    <source>
        <dbReference type="Proteomes" id="UP000722989"/>
    </source>
</evidence>
<comment type="caution">
    <text evidence="6">The sequence shown here is derived from an EMBL/GenBank/DDBJ whole genome shotgun (WGS) entry which is preliminary data.</text>
</comment>
<dbReference type="RefSeq" id="WP_167925706.1">
    <property type="nucleotide sequence ID" value="NZ_JAATVY010000008.1"/>
</dbReference>
<dbReference type="EMBL" id="JAATVY010000008">
    <property type="protein sequence ID" value="NJC70803.1"/>
    <property type="molecule type" value="Genomic_DNA"/>
</dbReference>
<proteinExistence type="inferred from homology"/>
<evidence type="ECO:0000256" key="4">
    <source>
        <dbReference type="RuleBase" id="RU003513"/>
    </source>
</evidence>
<protein>
    <recommendedName>
        <fullName evidence="3">UDP-N-acetylglucosamine 2-epimerase (non-hydrolyzing)</fullName>
        <ecNumber evidence="3">5.1.3.14</ecNumber>
    </recommendedName>
</protein>
<dbReference type="Pfam" id="PF02350">
    <property type="entry name" value="Epimerase_2"/>
    <property type="match status" value="1"/>
</dbReference>
<dbReference type="GO" id="GO:0008761">
    <property type="term" value="F:UDP-N-acetylglucosamine 2-epimerase activity"/>
    <property type="evidence" value="ECO:0007669"/>
    <property type="project" value="UniProtKB-EC"/>
</dbReference>
<evidence type="ECO:0000256" key="3">
    <source>
        <dbReference type="ARBA" id="ARBA00038858"/>
    </source>
</evidence>
<sequence>MSLPEVHLIAGTRPEAIKLAPVAAAMRAAGRVTPVLVASGQHPTMVTQALEAFALEPDVTLRVERVTGSQPELMTEMIKQLDALFAERQPAAVVVQGDTTTTLAGAMAAFWRHIPVVHLEAGLRSGDLESPFPEEANRRLVGQLASLHLAPTSLAATNLLNESVPASQVFIAGNTVVDATLAVAARQLPFDDLRLERAVAGGSRLVLVTAHRRESWGAPLDRILGAVRALVRRYPDIQVVLPSHPNPAVRAQVDAGLAGVERVIVTDPLPYPALSRLLSHAYLVLTDSGGIQEEAPSFGVPALVLREVTERVESLHAGCAKLVGTDADLIVDEASRLLDDKALRDSMTASGNPYGDGLASVRTEQAVAVLLGLDTTLPVPMPPLEVVVNAVAAGVRA</sequence>
<comment type="similarity">
    <text evidence="2 4">Belongs to the UDP-N-acetylglucosamine 2-epimerase family.</text>
</comment>
<dbReference type="PANTHER" id="PTHR43174:SF2">
    <property type="entry name" value="UDP-N-ACETYLGLUCOSAMINE 2-EPIMERASE"/>
    <property type="match status" value="1"/>
</dbReference>
<keyword evidence="1 4" id="KW-0413">Isomerase</keyword>
<gene>
    <name evidence="6" type="primary">wecB</name>
    <name evidence="6" type="ORF">HC031_13910</name>
</gene>
<evidence type="ECO:0000256" key="2">
    <source>
        <dbReference type="ARBA" id="ARBA00038209"/>
    </source>
</evidence>
<dbReference type="InterPro" id="IPR029767">
    <property type="entry name" value="WecB-like"/>
</dbReference>
<dbReference type="Gene3D" id="3.40.50.2000">
    <property type="entry name" value="Glycogen Phosphorylase B"/>
    <property type="match status" value="2"/>
</dbReference>
<accession>A0ABX0XYB7</accession>
<dbReference type="PANTHER" id="PTHR43174">
    <property type="entry name" value="UDP-N-ACETYLGLUCOSAMINE 2-EPIMERASE"/>
    <property type="match status" value="1"/>
</dbReference>
<keyword evidence="7" id="KW-1185">Reference proteome</keyword>
<evidence type="ECO:0000313" key="6">
    <source>
        <dbReference type="EMBL" id="NJC70803.1"/>
    </source>
</evidence>